<dbReference type="InterPro" id="IPR036615">
    <property type="entry name" value="Mur_ligase_C_dom_sf"/>
</dbReference>
<dbReference type="Proteomes" id="UP000886758">
    <property type="component" value="Unassembled WGS sequence"/>
</dbReference>
<dbReference type="GO" id="GO:0016881">
    <property type="term" value="F:acid-amino acid ligase activity"/>
    <property type="evidence" value="ECO:0007669"/>
    <property type="project" value="InterPro"/>
</dbReference>
<protein>
    <recommendedName>
        <fullName evidence="3">Bifunctional folylpolyglutamate synthase/dihydrofolate synthase</fullName>
    </recommendedName>
</protein>
<proteinExistence type="predicted"/>
<name>A0A9D1GRW7_9MOLU</name>
<reference evidence="1" key="1">
    <citation type="submission" date="2020-10" db="EMBL/GenBank/DDBJ databases">
        <authorList>
            <person name="Gilroy R."/>
        </authorList>
    </citation>
    <scope>NUCLEOTIDE SEQUENCE</scope>
    <source>
        <strain evidence="1">ChiW17-6978</strain>
    </source>
</reference>
<organism evidence="1 2">
    <name type="scientific">Candidatus Pelethenecus faecipullorum</name>
    <dbReference type="NCBI Taxonomy" id="2840900"/>
    <lineage>
        <taxon>Bacteria</taxon>
        <taxon>Bacillati</taxon>
        <taxon>Mycoplasmatota</taxon>
        <taxon>Mollicutes</taxon>
        <taxon>Candidatus Pelethenecus</taxon>
    </lineage>
</organism>
<evidence type="ECO:0000313" key="2">
    <source>
        <dbReference type="Proteomes" id="UP000886758"/>
    </source>
</evidence>
<comment type="caution">
    <text evidence="1">The sequence shown here is derived from an EMBL/GenBank/DDBJ whole genome shotgun (WGS) entry which is preliminary data.</text>
</comment>
<evidence type="ECO:0000313" key="1">
    <source>
        <dbReference type="EMBL" id="HIT49836.1"/>
    </source>
</evidence>
<dbReference type="AlphaFoldDB" id="A0A9D1GRW7"/>
<dbReference type="Gene3D" id="3.90.190.20">
    <property type="entry name" value="Mur ligase, C-terminal domain"/>
    <property type="match status" value="1"/>
</dbReference>
<gene>
    <name evidence="1" type="ORF">IAD46_02295</name>
</gene>
<dbReference type="SUPFAM" id="SSF53244">
    <property type="entry name" value="MurD-like peptide ligases, peptide-binding domain"/>
    <property type="match status" value="1"/>
</dbReference>
<feature type="non-terminal residue" evidence="1">
    <location>
        <position position="1"/>
    </location>
</feature>
<sequence>YFTTLDDRRSLDSSCFAKWTTKPFRIENDLHTILQEAIQACQPSDVLVITGSLHFISLIRPMVQFKK</sequence>
<evidence type="ECO:0008006" key="3">
    <source>
        <dbReference type="Google" id="ProtNLM"/>
    </source>
</evidence>
<dbReference type="EMBL" id="DVLF01000075">
    <property type="protein sequence ID" value="HIT49836.1"/>
    <property type="molecule type" value="Genomic_DNA"/>
</dbReference>
<accession>A0A9D1GRW7</accession>
<reference evidence="1" key="2">
    <citation type="journal article" date="2021" name="PeerJ">
        <title>Extensive microbial diversity within the chicken gut microbiome revealed by metagenomics and culture.</title>
        <authorList>
            <person name="Gilroy R."/>
            <person name="Ravi A."/>
            <person name="Getino M."/>
            <person name="Pursley I."/>
            <person name="Horton D.L."/>
            <person name="Alikhan N.F."/>
            <person name="Baker D."/>
            <person name="Gharbi K."/>
            <person name="Hall N."/>
            <person name="Watson M."/>
            <person name="Adriaenssens E.M."/>
            <person name="Foster-Nyarko E."/>
            <person name="Jarju S."/>
            <person name="Secka A."/>
            <person name="Antonio M."/>
            <person name="Oren A."/>
            <person name="Chaudhuri R.R."/>
            <person name="La Ragione R."/>
            <person name="Hildebrand F."/>
            <person name="Pallen M.J."/>
        </authorList>
    </citation>
    <scope>NUCLEOTIDE SEQUENCE</scope>
    <source>
        <strain evidence="1">ChiW17-6978</strain>
    </source>
</reference>